<feature type="chain" id="PRO_5042208574" description="Methyltransferase type 11 domain-containing protein" evidence="2">
    <location>
        <begin position="30"/>
        <end position="495"/>
    </location>
</feature>
<gene>
    <name evidence="3" type="ORF">QTG54_008573</name>
</gene>
<feature type="signal peptide" evidence="2">
    <location>
        <begin position="1"/>
        <end position="29"/>
    </location>
</feature>
<protein>
    <recommendedName>
        <fullName evidence="5">Methyltransferase type 11 domain-containing protein</fullName>
    </recommendedName>
</protein>
<comment type="caution">
    <text evidence="3">The sequence shown here is derived from an EMBL/GenBank/DDBJ whole genome shotgun (WGS) entry which is preliminary data.</text>
</comment>
<dbReference type="Proteomes" id="UP001224775">
    <property type="component" value="Unassembled WGS sequence"/>
</dbReference>
<dbReference type="SUPFAM" id="SSF53335">
    <property type="entry name" value="S-adenosyl-L-methionine-dependent methyltransferases"/>
    <property type="match status" value="1"/>
</dbReference>
<proteinExistence type="predicted"/>
<evidence type="ECO:0000256" key="2">
    <source>
        <dbReference type="SAM" id="SignalP"/>
    </source>
</evidence>
<feature type="region of interest" description="Disordered" evidence="1">
    <location>
        <begin position="475"/>
        <end position="495"/>
    </location>
</feature>
<feature type="region of interest" description="Disordered" evidence="1">
    <location>
        <begin position="79"/>
        <end position="124"/>
    </location>
</feature>
<feature type="compositionally biased region" description="Polar residues" evidence="1">
    <location>
        <begin position="90"/>
        <end position="102"/>
    </location>
</feature>
<evidence type="ECO:0000313" key="3">
    <source>
        <dbReference type="EMBL" id="KAK1740478.1"/>
    </source>
</evidence>
<dbReference type="EMBL" id="JATAAI010000015">
    <property type="protein sequence ID" value="KAK1740478.1"/>
    <property type="molecule type" value="Genomic_DNA"/>
</dbReference>
<feature type="compositionally biased region" description="Polar residues" evidence="1">
    <location>
        <begin position="484"/>
        <end position="495"/>
    </location>
</feature>
<evidence type="ECO:0008006" key="5">
    <source>
        <dbReference type="Google" id="ProtNLM"/>
    </source>
</evidence>
<dbReference type="Gene3D" id="3.40.50.150">
    <property type="entry name" value="Vaccinia Virus protein VP39"/>
    <property type="match status" value="1"/>
</dbReference>
<dbReference type="AlphaFoldDB" id="A0AAD8Y788"/>
<keyword evidence="4" id="KW-1185">Reference proteome</keyword>
<feature type="region of interest" description="Disordered" evidence="1">
    <location>
        <begin position="39"/>
        <end position="66"/>
    </location>
</feature>
<keyword evidence="2" id="KW-0732">Signal</keyword>
<evidence type="ECO:0000313" key="4">
    <source>
        <dbReference type="Proteomes" id="UP001224775"/>
    </source>
</evidence>
<reference evidence="3" key="1">
    <citation type="submission" date="2023-06" db="EMBL/GenBank/DDBJ databases">
        <title>Survivors Of The Sea: Transcriptome response of Skeletonema marinoi to long-term dormancy.</title>
        <authorList>
            <person name="Pinder M.I.M."/>
            <person name="Kourtchenko O."/>
            <person name="Robertson E.K."/>
            <person name="Larsson T."/>
            <person name="Maumus F."/>
            <person name="Osuna-Cruz C.M."/>
            <person name="Vancaester E."/>
            <person name="Stenow R."/>
            <person name="Vandepoele K."/>
            <person name="Ploug H."/>
            <person name="Bruchert V."/>
            <person name="Godhe A."/>
            <person name="Topel M."/>
        </authorList>
    </citation>
    <scope>NUCLEOTIDE SEQUENCE</scope>
    <source>
        <strain evidence="3">R05AC</strain>
    </source>
</reference>
<organism evidence="3 4">
    <name type="scientific">Skeletonema marinoi</name>
    <dbReference type="NCBI Taxonomy" id="267567"/>
    <lineage>
        <taxon>Eukaryota</taxon>
        <taxon>Sar</taxon>
        <taxon>Stramenopiles</taxon>
        <taxon>Ochrophyta</taxon>
        <taxon>Bacillariophyta</taxon>
        <taxon>Coscinodiscophyceae</taxon>
        <taxon>Thalassiosirophycidae</taxon>
        <taxon>Thalassiosirales</taxon>
        <taxon>Skeletonemataceae</taxon>
        <taxon>Skeletonema</taxon>
        <taxon>Skeletonema marinoi-dohrnii complex</taxon>
    </lineage>
</organism>
<name>A0AAD8Y788_9STRA</name>
<evidence type="ECO:0000256" key="1">
    <source>
        <dbReference type="SAM" id="MobiDB-lite"/>
    </source>
</evidence>
<sequence>MQFKMVLPKTLLTPLLFLLVLWCICLTSAKESVRDQFRNTNGGGECTTPGSCNDDGNSRGGDIRDNEEGMDLRAKLNARLGVDDNNNNNSGSPKRVQSQDRATNNKPNPPPPPPSSGNEDYLYNIPGEDPEFIRHLSSLETYQVPEMREALEQILQEMEANVGGITTLMQRHVERTLIQHQFPEGGDDTDAYATFGSLLDVSTDYSVSWNGSTEFGGKPSWVASMFYRKDIINYEETEPCRVDLEDDYDADVDDDECCLLGVTINDYVGIRPTKEKKEEHMILSAYWDVLDHGQWKVGTVMNLELGDQKFDTIVANGALTGTDDEVVIIMERLASFLNPGGVVFFVGIEPIGKVDGPEKVYNEILQQIESAKRLGGEEPTRNVPATFINKSLDRLGLSVFSSVHFPIIPTLDDVRETTNGGKQWIEESRALKPDMKKQYMTKLDDLVKRTARVAKVGAVFAREYQYIVAAELPGDGNKKKESVKQPTVYQPKTEQ</sequence>
<accession>A0AAD8Y788</accession>
<dbReference type="InterPro" id="IPR029063">
    <property type="entry name" value="SAM-dependent_MTases_sf"/>
</dbReference>